<protein>
    <submittedName>
        <fullName evidence="1">Uncharacterized protein</fullName>
    </submittedName>
</protein>
<reference evidence="1 2" key="1">
    <citation type="submission" date="2021-02" db="EMBL/GenBank/DDBJ databases">
        <title>Plant Genome Project.</title>
        <authorList>
            <person name="Zhang R.-G."/>
        </authorList>
    </citation>
    <scope>NUCLEOTIDE SEQUENCE [LARGE SCALE GENOMIC DNA]</scope>
    <source>
        <tissue evidence="1">Leaves</tissue>
    </source>
</reference>
<proteinExistence type="predicted"/>
<dbReference type="Pfam" id="PF05056">
    <property type="entry name" value="DUF674"/>
    <property type="match status" value="1"/>
</dbReference>
<evidence type="ECO:0000313" key="2">
    <source>
        <dbReference type="Proteomes" id="UP000827721"/>
    </source>
</evidence>
<name>A0ABQ8H3Y3_9ROSI</name>
<sequence>MAAASSMKLKLLIDTKANKVLFAEAGKDFVDFLFYLLSLPVGTVIRLLKENSLVGSFGKIYVSIENLNGTYIQPNQDKHSLLNPTAPICAIEFPLLLSDRNLNTRKFHTYAKND</sequence>
<dbReference type="PANTHER" id="PTHR33103">
    <property type="entry name" value="OS01G0153900 PROTEIN"/>
    <property type="match status" value="1"/>
</dbReference>
<gene>
    <name evidence="1" type="ORF">JRO89_XS14G0056300</name>
</gene>
<dbReference type="EMBL" id="JAFEMO010000014">
    <property type="protein sequence ID" value="KAH7548026.1"/>
    <property type="molecule type" value="Genomic_DNA"/>
</dbReference>
<comment type="caution">
    <text evidence="1">The sequence shown here is derived from an EMBL/GenBank/DDBJ whole genome shotgun (WGS) entry which is preliminary data.</text>
</comment>
<accession>A0ABQ8H3Y3</accession>
<evidence type="ECO:0000313" key="1">
    <source>
        <dbReference type="EMBL" id="KAH7548026.1"/>
    </source>
</evidence>
<dbReference type="PANTHER" id="PTHR33103:SF19">
    <property type="entry name" value="OS09G0544700 PROTEIN"/>
    <property type="match status" value="1"/>
</dbReference>
<organism evidence="1 2">
    <name type="scientific">Xanthoceras sorbifolium</name>
    <dbReference type="NCBI Taxonomy" id="99658"/>
    <lineage>
        <taxon>Eukaryota</taxon>
        <taxon>Viridiplantae</taxon>
        <taxon>Streptophyta</taxon>
        <taxon>Embryophyta</taxon>
        <taxon>Tracheophyta</taxon>
        <taxon>Spermatophyta</taxon>
        <taxon>Magnoliopsida</taxon>
        <taxon>eudicotyledons</taxon>
        <taxon>Gunneridae</taxon>
        <taxon>Pentapetalae</taxon>
        <taxon>rosids</taxon>
        <taxon>malvids</taxon>
        <taxon>Sapindales</taxon>
        <taxon>Sapindaceae</taxon>
        <taxon>Xanthoceroideae</taxon>
        <taxon>Xanthoceras</taxon>
    </lineage>
</organism>
<keyword evidence="2" id="KW-1185">Reference proteome</keyword>
<dbReference type="Proteomes" id="UP000827721">
    <property type="component" value="Unassembled WGS sequence"/>
</dbReference>
<dbReference type="InterPro" id="IPR007750">
    <property type="entry name" value="DUF674"/>
</dbReference>